<feature type="domain" description="Ataxin 2 SM" evidence="2">
    <location>
        <begin position="18"/>
        <end position="97"/>
    </location>
</feature>
<dbReference type="GO" id="GO:0034063">
    <property type="term" value="P:stress granule assembly"/>
    <property type="evidence" value="ECO:0007669"/>
    <property type="project" value="TreeGrafter"/>
</dbReference>
<accession>A0A8S9H0F3</accession>
<dbReference type="InterPro" id="IPR025852">
    <property type="entry name" value="SM_dom_ATX"/>
</dbReference>
<comment type="caution">
    <text evidence="3">The sequence shown here is derived from an EMBL/GenBank/DDBJ whole genome shotgun (WGS) entry which is preliminary data.</text>
</comment>
<evidence type="ECO:0000256" key="1">
    <source>
        <dbReference type="SAM" id="MobiDB-lite"/>
    </source>
</evidence>
<name>A0A8S9H0F3_BRACR</name>
<protein>
    <recommendedName>
        <fullName evidence="2">Ataxin 2 SM domain-containing protein</fullName>
    </recommendedName>
</protein>
<dbReference type="InterPro" id="IPR045117">
    <property type="entry name" value="ATXN2-like"/>
</dbReference>
<organism evidence="3 4">
    <name type="scientific">Brassica cretica</name>
    <name type="common">Mustard</name>
    <dbReference type="NCBI Taxonomy" id="69181"/>
    <lineage>
        <taxon>Eukaryota</taxon>
        <taxon>Viridiplantae</taxon>
        <taxon>Streptophyta</taxon>
        <taxon>Embryophyta</taxon>
        <taxon>Tracheophyta</taxon>
        <taxon>Spermatophyta</taxon>
        <taxon>Magnoliopsida</taxon>
        <taxon>eudicotyledons</taxon>
        <taxon>Gunneridae</taxon>
        <taxon>Pentapetalae</taxon>
        <taxon>rosids</taxon>
        <taxon>malvids</taxon>
        <taxon>Brassicales</taxon>
        <taxon>Brassicaceae</taxon>
        <taxon>Brassiceae</taxon>
        <taxon>Brassica</taxon>
    </lineage>
</organism>
<dbReference type="GO" id="GO:0010494">
    <property type="term" value="C:cytoplasmic stress granule"/>
    <property type="evidence" value="ECO:0007669"/>
    <property type="project" value="TreeGrafter"/>
</dbReference>
<feature type="region of interest" description="Disordered" evidence="1">
    <location>
        <begin position="316"/>
        <end position="335"/>
    </location>
</feature>
<dbReference type="EMBL" id="QGKW02001988">
    <property type="protein sequence ID" value="KAF2552361.1"/>
    <property type="molecule type" value="Genomic_DNA"/>
</dbReference>
<evidence type="ECO:0000259" key="2">
    <source>
        <dbReference type="Pfam" id="PF14438"/>
    </source>
</evidence>
<dbReference type="AlphaFoldDB" id="A0A8S9H0F3"/>
<dbReference type="Pfam" id="PF14438">
    <property type="entry name" value="SM-ATX"/>
    <property type="match status" value="1"/>
</dbReference>
<dbReference type="Proteomes" id="UP000712281">
    <property type="component" value="Unassembled WGS sequence"/>
</dbReference>
<sequence>MGHARKLEDDNSPSSPLNETLLIATMCIVGLQVHVHVKDGSVFSGVCYTASFEDGFGIVLKNAKMIKKGKSKANVASGSVVETLVIMSANIVQVVAEGVSLPSNVTGNNECEIVGSAMETLPSKPRLSAAKKNGIEGRGNHHRSRCNKITSMGVSELVQNCRSLETLRCGGCPSSESTARRSLSLFKPDLSNVEEETWEELDVTEIGHGGHSLRWLVWPRIDKDSLEMLSIECPRIVVNPKPSFLTYTLHEVPREALPDVSLDEPFVKDIDPKTWVVRGVVKNPTNSSLPLTSSSELSIAEKFRLAFAERDARLAPKRAKNARQQQRRAERDWMMSSDEAKAVAFASKATRSLRKK</sequence>
<reference evidence="3" key="1">
    <citation type="submission" date="2019-12" db="EMBL/GenBank/DDBJ databases">
        <title>Genome sequencing and annotation of Brassica cretica.</title>
        <authorList>
            <person name="Studholme D.J."/>
            <person name="Sarris P.F."/>
        </authorList>
    </citation>
    <scope>NUCLEOTIDE SEQUENCE</scope>
    <source>
        <strain evidence="3">PFS-001/15</strain>
        <tissue evidence="3">Leaf</tissue>
    </source>
</reference>
<dbReference type="PANTHER" id="PTHR12854">
    <property type="entry name" value="ATAXIN 2-RELATED"/>
    <property type="match status" value="1"/>
</dbReference>
<evidence type="ECO:0000313" key="3">
    <source>
        <dbReference type="EMBL" id="KAF2552361.1"/>
    </source>
</evidence>
<evidence type="ECO:0000313" key="4">
    <source>
        <dbReference type="Proteomes" id="UP000712281"/>
    </source>
</evidence>
<dbReference type="PANTHER" id="PTHR12854:SF16">
    <property type="entry name" value="ATAXIN 2 SM DOMAIN-CONTAINING PROTEIN"/>
    <property type="match status" value="1"/>
</dbReference>
<dbReference type="GO" id="GO:0003729">
    <property type="term" value="F:mRNA binding"/>
    <property type="evidence" value="ECO:0007669"/>
    <property type="project" value="TreeGrafter"/>
</dbReference>
<proteinExistence type="predicted"/>
<gene>
    <name evidence="3" type="ORF">F2Q68_00037474</name>
</gene>